<dbReference type="Gene3D" id="3.30.160.330">
    <property type="match status" value="1"/>
</dbReference>
<keyword evidence="6 18" id="KW-0479">Metal-binding</keyword>
<dbReference type="Proteomes" id="UP001232653">
    <property type="component" value="Segment"/>
</dbReference>
<keyword evidence="2 18" id="KW-0244">Early protein</keyword>
<keyword evidence="1 18" id="KW-1121">Modulation of host cell cycle by virus</keyword>
<comment type="subunit">
    <text evidence="18">Homodimer. Homooligomer. Interacts with host RB1; this interaction induces dissociation of RB1-E2F1 complex thereby disrupting RB1 activity. Interacts with host EP300; this interaction represses EP300 transcriptional activity. Interacts with protein E2; this interaction inhibits E7 oncogenic activity. Interacts with host TMEM173/STING; this interaction impairs the ability of TMEM173/STING to sense cytosolic DNA and promote the production of type I interferon (IFN-alpha and IFN-beta).</text>
</comment>
<sequence>MRGLQPTLPDITLELAEVVIPINLDCEEELEVEEAEQGDPYVIAVACYNCETNLQLAVIASPDGIRAFQQILLASLSLLCPTCSRALFSGRRRNRYGP</sequence>
<keyword evidence="14 18" id="KW-1035">Host cytoplasm</keyword>
<keyword evidence="4 18" id="KW-0945">Host-virus interaction</keyword>
<keyword evidence="13 18" id="KW-0804">Transcription</keyword>
<evidence type="ECO:0000256" key="16">
    <source>
        <dbReference type="ARBA" id="ARBA00023280"/>
    </source>
</evidence>
<evidence type="ECO:0000256" key="14">
    <source>
        <dbReference type="ARBA" id="ARBA00023200"/>
    </source>
</evidence>
<keyword evidence="5 18" id="KW-1090">Inhibition of host innate immune response by virus</keyword>
<comment type="function">
    <text evidence="18">Plays a role in viral genome replication by driving entry of quiescent cells into the cell cycle. Stimulation of progression from G1 to S phase allows the virus to efficiently use the cellular DNA replicating machinery to achieve viral genome replication. E7 protein has both transforming and trans-activating activities. Induces the disassembly of the E2F1 transcription factor from RB1, with subsequent transcriptional activation of E2F1-regulated S-phase genes. Interferes with host histone deacetylation mediated by HDAC1 and HDAC2, leading to transcription activation. Plays also a role in the inhibition of both antiviral and antiproliferative functions of host interferon alpha. Interaction with host TMEM173/STING impairs the ability of TMEM173/STING to sense cytosolic DNA and promote the production of type I interferon (IFN-alpha and IFN-beta).</text>
</comment>
<dbReference type="GO" id="GO:0030430">
    <property type="term" value="C:host cell cytoplasm"/>
    <property type="evidence" value="ECO:0007669"/>
    <property type="project" value="UniProtKB-SubCell"/>
</dbReference>
<accession>A0A6G7ABG1</accession>
<keyword evidence="9 18" id="KW-0862">Zinc</keyword>
<keyword evidence="8 18" id="KW-1114">Inhibition of host interferon signaling pathway by virus</keyword>
<dbReference type="SUPFAM" id="SSF161234">
    <property type="entry name" value="E7 C-terminal domain-like"/>
    <property type="match status" value="1"/>
</dbReference>
<evidence type="ECO:0000256" key="9">
    <source>
        <dbReference type="ARBA" id="ARBA00022833"/>
    </source>
</evidence>
<comment type="PTM">
    <text evidence="18">Highly phosphorylated.</text>
</comment>
<name>A0A6G7ABG1_9PAPI</name>
<dbReference type="Pfam" id="PF00527">
    <property type="entry name" value="E7"/>
    <property type="match status" value="1"/>
</dbReference>
<dbReference type="PIRSF" id="PIRSF003407">
    <property type="entry name" value="Papvi_E7"/>
    <property type="match status" value="1"/>
</dbReference>
<keyword evidence="3 18" id="KW-1048">Host nucleus</keyword>
<keyword evidence="17 18" id="KW-1078">G1/S host cell cycle checkpoint dysregulation by virus</keyword>
<dbReference type="InterPro" id="IPR000148">
    <property type="entry name" value="Papilloma_E7"/>
</dbReference>
<evidence type="ECO:0000256" key="2">
    <source>
        <dbReference type="ARBA" id="ARBA00022518"/>
    </source>
</evidence>
<keyword evidence="15" id="KW-0922">Interferon antiviral system evasion</keyword>
<evidence type="ECO:0000256" key="15">
    <source>
        <dbReference type="ARBA" id="ARBA00023258"/>
    </source>
</evidence>
<dbReference type="GO" id="GO:0042025">
    <property type="term" value="C:host cell nucleus"/>
    <property type="evidence" value="ECO:0007669"/>
    <property type="project" value="UniProtKB-SubCell"/>
</dbReference>
<dbReference type="GO" id="GO:0006351">
    <property type="term" value="P:DNA-templated transcription"/>
    <property type="evidence" value="ECO:0007669"/>
    <property type="project" value="UniProtKB-UniRule"/>
</dbReference>
<evidence type="ECO:0000256" key="5">
    <source>
        <dbReference type="ARBA" id="ARBA00022632"/>
    </source>
</evidence>
<dbReference type="GO" id="GO:0008270">
    <property type="term" value="F:zinc ion binding"/>
    <property type="evidence" value="ECO:0007669"/>
    <property type="project" value="UniProtKB-KW"/>
</dbReference>
<feature type="short sequence motif" description="LXCXE motif; interaction with host RB1 and TMEM173/STING" evidence="18">
    <location>
        <begin position="24"/>
        <end position="28"/>
    </location>
</feature>
<feature type="zinc finger region" evidence="18">
    <location>
        <begin position="47"/>
        <end position="83"/>
    </location>
</feature>
<dbReference type="HAMAP" id="MF_04004">
    <property type="entry name" value="PPV_E7"/>
    <property type="match status" value="1"/>
</dbReference>
<evidence type="ECO:0000256" key="7">
    <source>
        <dbReference type="ARBA" id="ARBA00022771"/>
    </source>
</evidence>
<evidence type="ECO:0000256" key="18">
    <source>
        <dbReference type="HAMAP-Rule" id="MF_04004"/>
    </source>
</evidence>
<reference evidence="20" key="1">
    <citation type="submission" date="2019-07" db="EMBL/GenBank/DDBJ databases">
        <title>Genome characterization of ChPV2, a novel goat PV closely related to Xi-PVs infecting bovines.</title>
        <authorList>
            <person name="Ehrke-Schulz E."/>
            <person name="Willemsen A."/>
            <person name="van den Boom A."/>
            <person name="Dietz J."/>
            <person name="Bilge Dagalp S."/>
            <person name="Bravo I.G."/>
            <person name="Ehrhrardt A."/>
        </authorList>
    </citation>
    <scope>NUCLEOTIDE SEQUENCE</scope>
    <source>
        <strain evidence="20">Witten2019</strain>
    </source>
</reference>
<evidence type="ECO:0000256" key="13">
    <source>
        <dbReference type="ARBA" id="ARBA00023163"/>
    </source>
</evidence>
<evidence type="ECO:0000313" key="21">
    <source>
        <dbReference type="Proteomes" id="UP001232653"/>
    </source>
</evidence>
<dbReference type="GO" id="GO:0003700">
    <property type="term" value="F:DNA-binding transcription factor activity"/>
    <property type="evidence" value="ECO:0007669"/>
    <property type="project" value="UniProtKB-UniRule"/>
</dbReference>
<gene>
    <name evidence="18" type="primary">E7</name>
</gene>
<comment type="similarity">
    <text evidence="18 19">Belongs to the papillomaviridae E7 protein family.</text>
</comment>
<keyword evidence="7 18" id="KW-0863">Zinc-finger</keyword>
<evidence type="ECO:0000256" key="8">
    <source>
        <dbReference type="ARBA" id="ARBA00022830"/>
    </source>
</evidence>
<keyword evidence="11 18" id="KW-0238">DNA-binding</keyword>
<evidence type="ECO:0000256" key="3">
    <source>
        <dbReference type="ARBA" id="ARBA00022562"/>
    </source>
</evidence>
<dbReference type="GO" id="GO:0039645">
    <property type="term" value="P:symbiont-mediated perturbation of host cell cycle G1/S transition checkpoint"/>
    <property type="evidence" value="ECO:0007669"/>
    <property type="project" value="UniProtKB-UniRule"/>
</dbReference>
<organism evidence="20 21">
    <name type="scientific">Capra hircus papillomavirus type 2</name>
    <dbReference type="NCBI Taxonomy" id="485388"/>
    <lineage>
        <taxon>Viruses</taxon>
        <taxon>Monodnaviria</taxon>
        <taxon>Shotokuvirae</taxon>
        <taxon>Cossaviricota</taxon>
        <taxon>Papovaviricetes</taxon>
        <taxon>Zurhausenvirales</taxon>
        <taxon>Papillomaviridae</taxon>
    </lineage>
</organism>
<comment type="function">
    <text evidence="19">E7 protein has both transforming and trans-activating activities.</text>
</comment>
<feature type="short sequence motif" description="Nuclear export signal" evidence="18">
    <location>
        <begin position="65"/>
        <end position="73"/>
    </location>
</feature>
<evidence type="ECO:0000313" key="20">
    <source>
        <dbReference type="EMBL" id="QIH12242.1"/>
    </source>
</evidence>
<comment type="domain">
    <text evidence="18">The E7 terminal domain is an intrinsically disordered domain, whose flexibility and conformational transitions confer target adaptability to the oncoprotein. It allows adaptation to a variety of protein targets and exposes the PEST degradation sequence that regulates its turnover in the cell.</text>
</comment>
<evidence type="ECO:0000256" key="12">
    <source>
        <dbReference type="ARBA" id="ARBA00023159"/>
    </source>
</evidence>
<dbReference type="GO" id="GO:0052170">
    <property type="term" value="P:symbiont-mediated suppression of host innate immune response"/>
    <property type="evidence" value="ECO:0007669"/>
    <property type="project" value="UniProtKB-KW"/>
</dbReference>
<keyword evidence="16 18" id="KW-0899">Viral immunoevasion</keyword>
<dbReference type="GO" id="GO:0039502">
    <property type="term" value="P:symbiont-mediated suppression of host type I interferon-mediated signaling pathway"/>
    <property type="evidence" value="ECO:0007669"/>
    <property type="project" value="UniProtKB-UniRule"/>
</dbReference>
<evidence type="ECO:0000256" key="6">
    <source>
        <dbReference type="ARBA" id="ARBA00022723"/>
    </source>
</evidence>
<proteinExistence type="inferred from homology"/>
<evidence type="ECO:0000256" key="4">
    <source>
        <dbReference type="ARBA" id="ARBA00022581"/>
    </source>
</evidence>
<evidence type="ECO:0000256" key="11">
    <source>
        <dbReference type="ARBA" id="ARBA00023125"/>
    </source>
</evidence>
<dbReference type="GO" id="GO:0019904">
    <property type="term" value="F:protein domain specific binding"/>
    <property type="evidence" value="ECO:0007669"/>
    <property type="project" value="UniProtKB-UniRule"/>
</dbReference>
<evidence type="ECO:0000256" key="10">
    <source>
        <dbReference type="ARBA" id="ARBA00023015"/>
    </source>
</evidence>
<keyword evidence="10 18" id="KW-0805">Transcription regulation</keyword>
<protein>
    <recommendedName>
        <fullName evidence="18 19">Protein E7</fullName>
    </recommendedName>
</protein>
<keyword evidence="12 18" id="KW-0010">Activator</keyword>
<evidence type="ECO:0000256" key="1">
    <source>
        <dbReference type="ARBA" id="ARBA00022504"/>
    </source>
</evidence>
<comment type="caution">
    <text evidence="18">Lacks conserved residue(s) required for the propagation of feature annotation.</text>
</comment>
<comment type="subcellular location">
    <subcellularLocation>
        <location evidence="18">Host cytoplasm</location>
    </subcellularLocation>
    <subcellularLocation>
        <location evidence="18">Host nucleus</location>
    </subcellularLocation>
    <text evidence="18">Predominantly found in the host nucleus.</text>
</comment>
<dbReference type="EMBL" id="MN148899">
    <property type="protein sequence ID" value="QIH12242.1"/>
    <property type="molecule type" value="Genomic_DNA"/>
</dbReference>
<evidence type="ECO:0000256" key="19">
    <source>
        <dbReference type="PIRNR" id="PIRNR003407"/>
    </source>
</evidence>
<dbReference type="GO" id="GO:0003677">
    <property type="term" value="F:DNA binding"/>
    <property type="evidence" value="ECO:0007669"/>
    <property type="project" value="UniProtKB-UniRule"/>
</dbReference>
<evidence type="ECO:0000256" key="17">
    <source>
        <dbReference type="ARBA" id="ARBA00023309"/>
    </source>
</evidence>